<dbReference type="SMART" id="SM00591">
    <property type="entry name" value="RWD"/>
    <property type="match status" value="1"/>
</dbReference>
<dbReference type="GO" id="GO:0009893">
    <property type="term" value="P:positive regulation of metabolic process"/>
    <property type="evidence" value="ECO:0007669"/>
    <property type="project" value="UniProtKB-ARBA"/>
</dbReference>
<dbReference type="SUPFAM" id="SSF57850">
    <property type="entry name" value="RING/U-box"/>
    <property type="match status" value="1"/>
</dbReference>
<evidence type="ECO:0000313" key="7">
    <source>
        <dbReference type="Proteomes" id="UP000276133"/>
    </source>
</evidence>
<dbReference type="CDD" id="cd23823">
    <property type="entry name" value="RWD_GCN2"/>
    <property type="match status" value="1"/>
</dbReference>
<feature type="domain" description="RING-type" evidence="4">
    <location>
        <begin position="126"/>
        <end position="189"/>
    </location>
</feature>
<dbReference type="EMBL" id="REGN01005141">
    <property type="protein sequence ID" value="RNA14651.1"/>
    <property type="molecule type" value="Genomic_DNA"/>
</dbReference>
<accession>A0A3M7QU98</accession>
<dbReference type="STRING" id="10195.A0A3M7QU98"/>
<organism evidence="6 7">
    <name type="scientific">Brachionus plicatilis</name>
    <name type="common">Marine rotifer</name>
    <name type="synonym">Brachionus muelleri</name>
    <dbReference type="NCBI Taxonomy" id="10195"/>
    <lineage>
        <taxon>Eukaryota</taxon>
        <taxon>Metazoa</taxon>
        <taxon>Spiralia</taxon>
        <taxon>Gnathifera</taxon>
        <taxon>Rotifera</taxon>
        <taxon>Eurotatoria</taxon>
        <taxon>Monogononta</taxon>
        <taxon>Pseudotrocha</taxon>
        <taxon>Ploima</taxon>
        <taxon>Brachionidae</taxon>
        <taxon>Brachionus</taxon>
    </lineage>
</organism>
<evidence type="ECO:0000256" key="2">
    <source>
        <dbReference type="ARBA" id="ARBA00022833"/>
    </source>
</evidence>
<dbReference type="PANTHER" id="PTHR13198:SF4">
    <property type="entry name" value="E3 UBIQUITIN-PROTEIN LIGASE RNF25"/>
    <property type="match status" value="1"/>
</dbReference>
<dbReference type="Pfam" id="PF05773">
    <property type="entry name" value="RWD"/>
    <property type="match status" value="1"/>
</dbReference>
<name>A0A3M7QU98_BRAPC</name>
<feature type="domain" description="RWD" evidence="5">
    <location>
        <begin position="3"/>
        <end position="113"/>
    </location>
</feature>
<dbReference type="FunFam" id="3.10.110.10:FF:000050">
    <property type="entry name" value="eIF-2-alpha kinase GCN2"/>
    <property type="match status" value="1"/>
</dbReference>
<dbReference type="GO" id="GO:0008270">
    <property type="term" value="F:zinc ion binding"/>
    <property type="evidence" value="ECO:0007669"/>
    <property type="project" value="UniProtKB-KW"/>
</dbReference>
<keyword evidence="7" id="KW-1185">Reference proteome</keyword>
<dbReference type="Gene3D" id="3.10.110.10">
    <property type="entry name" value="Ubiquitin Conjugating Enzyme"/>
    <property type="match status" value="1"/>
</dbReference>
<gene>
    <name evidence="6" type="ORF">BpHYR1_036691</name>
</gene>
<dbReference type="PROSITE" id="PS50089">
    <property type="entry name" value="ZF_RING_2"/>
    <property type="match status" value="1"/>
</dbReference>
<dbReference type="OrthoDB" id="432311at2759"/>
<dbReference type="InterPro" id="IPR016135">
    <property type="entry name" value="UBQ-conjugating_enzyme/RWD"/>
</dbReference>
<dbReference type="GO" id="GO:0061630">
    <property type="term" value="F:ubiquitin protein ligase activity"/>
    <property type="evidence" value="ECO:0007669"/>
    <property type="project" value="InterPro"/>
</dbReference>
<dbReference type="InterPro" id="IPR001841">
    <property type="entry name" value="Znf_RING"/>
</dbReference>
<evidence type="ECO:0000259" key="5">
    <source>
        <dbReference type="PROSITE" id="PS50908"/>
    </source>
</evidence>
<keyword evidence="1 3" id="KW-0479">Metal-binding</keyword>
<dbReference type="GO" id="GO:0051246">
    <property type="term" value="P:regulation of protein metabolic process"/>
    <property type="evidence" value="ECO:0007669"/>
    <property type="project" value="UniProtKB-ARBA"/>
</dbReference>
<sequence length="269" mass="31876">MEEELEILKSIYFQDILRVDLENEPFCIEVLVYPTFSENEEENKKNIILTLIIKIPKNYPSEIPAFEFKNVKGVLDQDLDIIQSKISEIANRNVGEQMLFEIIQIFIKEIKDFLSTYQNVPKNCKCSICLNVFEKGYNVTHLNCYHYFHTSCLKTYLIYALNDIEKEKQEATFHKIRWVYRTVCCPECRQEMTDDQIKELKSFSDKLQIQNEEATEKIAISFKMRRLQENMKVLYEKQRIKGGIIEPKEEVIISLTQSNEIQVEEQNNE</sequence>
<evidence type="ECO:0000313" key="6">
    <source>
        <dbReference type="EMBL" id="RNA14651.1"/>
    </source>
</evidence>
<dbReference type="GO" id="GO:0033554">
    <property type="term" value="P:cellular response to stress"/>
    <property type="evidence" value="ECO:0007669"/>
    <property type="project" value="UniProtKB-ARBA"/>
</dbReference>
<dbReference type="GO" id="GO:0005634">
    <property type="term" value="C:nucleus"/>
    <property type="evidence" value="ECO:0007669"/>
    <property type="project" value="TreeGrafter"/>
</dbReference>
<proteinExistence type="predicted"/>
<dbReference type="PROSITE" id="PS50908">
    <property type="entry name" value="RWD"/>
    <property type="match status" value="1"/>
</dbReference>
<evidence type="ECO:0000259" key="4">
    <source>
        <dbReference type="PROSITE" id="PS50089"/>
    </source>
</evidence>
<dbReference type="InterPro" id="IPR013083">
    <property type="entry name" value="Znf_RING/FYVE/PHD"/>
</dbReference>
<evidence type="ECO:0000256" key="1">
    <source>
        <dbReference type="ARBA" id="ARBA00022771"/>
    </source>
</evidence>
<evidence type="ECO:0000256" key="3">
    <source>
        <dbReference type="PROSITE-ProRule" id="PRU00175"/>
    </source>
</evidence>
<dbReference type="InterPro" id="IPR039133">
    <property type="entry name" value="RNF25"/>
</dbReference>
<dbReference type="AlphaFoldDB" id="A0A3M7QU98"/>
<protein>
    <submittedName>
        <fullName evidence="6">E3 ubiquitin-ligase RNF25</fullName>
    </submittedName>
</protein>
<dbReference type="Gene3D" id="3.30.40.10">
    <property type="entry name" value="Zinc/RING finger domain, C3HC4 (zinc finger)"/>
    <property type="match status" value="1"/>
</dbReference>
<keyword evidence="2" id="KW-0862">Zinc</keyword>
<dbReference type="Pfam" id="PF17123">
    <property type="entry name" value="zf-RING_11"/>
    <property type="match status" value="1"/>
</dbReference>
<dbReference type="SUPFAM" id="SSF54495">
    <property type="entry name" value="UBC-like"/>
    <property type="match status" value="1"/>
</dbReference>
<dbReference type="GO" id="GO:0016567">
    <property type="term" value="P:protein ubiquitination"/>
    <property type="evidence" value="ECO:0007669"/>
    <property type="project" value="TreeGrafter"/>
</dbReference>
<keyword evidence="6" id="KW-0436">Ligase</keyword>
<dbReference type="SMART" id="SM00184">
    <property type="entry name" value="RING"/>
    <property type="match status" value="1"/>
</dbReference>
<dbReference type="GO" id="GO:0010468">
    <property type="term" value="P:regulation of gene expression"/>
    <property type="evidence" value="ECO:0007669"/>
    <property type="project" value="UniProtKB-ARBA"/>
</dbReference>
<dbReference type="PANTHER" id="PTHR13198">
    <property type="entry name" value="RING FINGER PROTEIN 25"/>
    <property type="match status" value="1"/>
</dbReference>
<dbReference type="Proteomes" id="UP000276133">
    <property type="component" value="Unassembled WGS sequence"/>
</dbReference>
<comment type="caution">
    <text evidence="6">The sequence shown here is derived from an EMBL/GenBank/DDBJ whole genome shotgun (WGS) entry which is preliminary data.</text>
</comment>
<reference evidence="6 7" key="1">
    <citation type="journal article" date="2018" name="Sci. Rep.">
        <title>Genomic signatures of local adaptation to the degree of environmental predictability in rotifers.</title>
        <authorList>
            <person name="Franch-Gras L."/>
            <person name="Hahn C."/>
            <person name="Garcia-Roger E.M."/>
            <person name="Carmona M.J."/>
            <person name="Serra M."/>
            <person name="Gomez A."/>
        </authorList>
    </citation>
    <scope>NUCLEOTIDE SEQUENCE [LARGE SCALE GENOMIC DNA]</scope>
    <source>
        <strain evidence="6">HYR1</strain>
    </source>
</reference>
<keyword evidence="1 3" id="KW-0863">Zinc-finger</keyword>
<dbReference type="GO" id="GO:0016874">
    <property type="term" value="F:ligase activity"/>
    <property type="evidence" value="ECO:0007669"/>
    <property type="project" value="UniProtKB-KW"/>
</dbReference>
<dbReference type="InterPro" id="IPR006575">
    <property type="entry name" value="RWD_dom"/>
</dbReference>